<name>A0ABP2AUX5_SARVE</name>
<sequence length="212" mass="24318">MDINHKNNIKKSIIISILINAILPLITYKILINHIPSITALIISTTIPIIDNIYHITKEKKIDIFASLIILGFIVGIISMLFGGSQKLLLIRQSYITAVIGILFLTSMFFPKPMIYYLAKKFINSQDKYAKNNKSTIDEKWKNPHFRFSMKFLTFIWGICLVLEAVCNISLVFILSVSKYMLISPLVSYGFIGCAAFITFFYRKKIKSKFSR</sequence>
<feature type="transmembrane region" description="Helical" evidence="1">
    <location>
        <begin position="64"/>
        <end position="83"/>
    </location>
</feature>
<evidence type="ECO:0000313" key="2">
    <source>
        <dbReference type="EMBL" id="CUO01654.1"/>
    </source>
</evidence>
<dbReference type="EMBL" id="CYZR01000005">
    <property type="protein sequence ID" value="CUO01654.1"/>
    <property type="molecule type" value="Genomic_DNA"/>
</dbReference>
<feature type="transmembrane region" description="Helical" evidence="1">
    <location>
        <begin position="38"/>
        <end position="57"/>
    </location>
</feature>
<keyword evidence="1" id="KW-0812">Transmembrane</keyword>
<evidence type="ECO:0000256" key="1">
    <source>
        <dbReference type="SAM" id="Phobius"/>
    </source>
</evidence>
<dbReference type="NCBIfam" id="NF041646">
    <property type="entry name" value="VC0807_fam"/>
    <property type="match status" value="1"/>
</dbReference>
<gene>
    <name evidence="2" type="ORF">ERS852473_01674</name>
</gene>
<feature type="transmembrane region" description="Helical" evidence="1">
    <location>
        <begin position="95"/>
        <end position="119"/>
    </location>
</feature>
<proteinExistence type="predicted"/>
<accession>A0ABP2AUX5</accession>
<evidence type="ECO:0000313" key="3">
    <source>
        <dbReference type="Proteomes" id="UP000095488"/>
    </source>
</evidence>
<feature type="transmembrane region" description="Helical" evidence="1">
    <location>
        <begin position="152"/>
        <end position="174"/>
    </location>
</feature>
<organism evidence="2 3">
    <name type="scientific">Sarcina ventriculi</name>
    <name type="common">Clostridium ventriculi</name>
    <dbReference type="NCBI Taxonomy" id="1267"/>
    <lineage>
        <taxon>Bacteria</taxon>
        <taxon>Bacillati</taxon>
        <taxon>Bacillota</taxon>
        <taxon>Clostridia</taxon>
        <taxon>Eubacteriales</taxon>
        <taxon>Clostridiaceae</taxon>
        <taxon>Sarcina</taxon>
    </lineage>
</organism>
<dbReference type="RefSeq" id="WP_055259430.1">
    <property type="nucleotide sequence ID" value="NZ_CABIXL010000005.1"/>
</dbReference>
<protein>
    <submittedName>
        <fullName evidence="2">Predicted membrane protein</fullName>
    </submittedName>
</protein>
<comment type="caution">
    <text evidence="2">The sequence shown here is derived from an EMBL/GenBank/DDBJ whole genome shotgun (WGS) entry which is preliminary data.</text>
</comment>
<feature type="transmembrane region" description="Helical" evidence="1">
    <location>
        <begin position="180"/>
        <end position="202"/>
    </location>
</feature>
<keyword evidence="1" id="KW-1133">Transmembrane helix</keyword>
<reference evidence="2 3" key="1">
    <citation type="submission" date="2015-09" db="EMBL/GenBank/DDBJ databases">
        <authorList>
            <consortium name="Pathogen Informatics"/>
            <person name="Wu L."/>
            <person name="Ma J."/>
        </authorList>
    </citation>
    <scope>NUCLEOTIDE SEQUENCE [LARGE SCALE GENOMIC DNA]</scope>
    <source>
        <strain evidence="2 3">2789STDY5834858</strain>
    </source>
</reference>
<feature type="transmembrane region" description="Helical" evidence="1">
    <location>
        <begin position="12"/>
        <end position="32"/>
    </location>
</feature>
<keyword evidence="3" id="KW-1185">Reference proteome</keyword>
<keyword evidence="1" id="KW-0472">Membrane</keyword>
<dbReference type="Proteomes" id="UP000095488">
    <property type="component" value="Unassembled WGS sequence"/>
</dbReference>